<dbReference type="OrthoDB" id="10593795at2759"/>
<dbReference type="InParanoid" id="A2EEF2"/>
<gene>
    <name evidence="1" type="ORF">TVAG_486050</name>
</gene>
<name>A2EEF2_TRIV3</name>
<reference evidence="1" key="1">
    <citation type="submission" date="2006-10" db="EMBL/GenBank/DDBJ databases">
        <authorList>
            <person name="Amadeo P."/>
            <person name="Zhao Q."/>
            <person name="Wortman J."/>
            <person name="Fraser-Liggett C."/>
            <person name="Carlton J."/>
        </authorList>
    </citation>
    <scope>NUCLEOTIDE SEQUENCE</scope>
    <source>
        <strain evidence="1">G3</strain>
    </source>
</reference>
<dbReference type="VEuPathDB" id="TrichDB:TVAGG3_0691370"/>
<dbReference type="RefSeq" id="XP_001321181.1">
    <property type="nucleotide sequence ID" value="XM_001321146.1"/>
</dbReference>
<evidence type="ECO:0000313" key="2">
    <source>
        <dbReference type="Proteomes" id="UP000001542"/>
    </source>
</evidence>
<protein>
    <submittedName>
        <fullName evidence="1">Uncharacterized protein</fullName>
    </submittedName>
</protein>
<sequence>MENPKIVLGLKAEKRITPPDELTDDDGNFFSTSSDEAKPLSLQTTPVVALTQPGKRFNIVGFSDASSRITMICAALKEYERPEPYKGTLNFIPDKIISPNDISQLQQYLIGNIQKFPIDKTSFNDLVCAQLTLVEFLISKDRKILERFTKIKIDSRVMMLINYCLAKSTQDHSVSCYYYLSTLEEFLKINAYPPLICLFPDCTIENCGLQIAIDMMTIFPKHPILPSVLHSLAAYNNDILTISNKVSSSTDSDDDFSDSFFEFVKQKQSYIPKNFSTSLITLIEEKPQNPLDFSVAPMKQETISVSVTIPPKTVTYYFDEENKTKLSTTAFSDWIISLRSIFKKKSLAALDWRKSIKLNPFRESTSAPFLPIVNEAEANISQGIYNAQSYIKLYSLIGDPNALLQSLPNIPQNEFFHLYYPILQILNTSSNTLITKGCIFPNLIELEYMAHNALKSAGSGNPLEGLLDLVPSDPINRSSFDPLEHRRPMPDLEVEYKENIVNYLAAADIELVANGRSPFTCQRLSTKPPIVLSNHPILNRVLRASYLWDAYKTKNFPPFFAFRIGFAAALAAIDIDSYFSCDVMFEIIRLVYLKMPDLVRSPAVRSAVLFFAETLERSDRYYHASLVLDNYFLSDVNDSTSATAIAQIAQRNGDTVRACFFYSESLKSLITQQRIDESLYIGQILAQIYFENGMFHLAISVLSFLLRNSYNIASNERNVRLFSKSSGTIKRYRNSQHLTIPEFNPNPNAINTMLVCCSYIDTLIRARMFSQANLALDAFKSTMEAPILRTVLAYLDSRLLLKSNKYEEAIEKLPNFDIHDQRSNTTHISLLSGAQFDNSTAVLNMMTRGSLHRRFFRDGHAWSELVIHAKSSYRALGYGYFWRGQSFAIALSEMNFRSSISMSTNLNHIQSRYLKYKDENKLYNERELTNESLSCFALARVYFERVGCIRKETEAALKYCDVLLRHFFDITGEETEFATVVVTQPVLDTTCKFAKPRGDQLKVAEHVITLENFADECSRILYFAEKNAEKLMMPTLILYAQALLAKLNLIKNRKELAQTYFDYAFNCFMKYSDNGRFIPRVIANSTLRMFETILEILCDTLSCFDSDFINDRIALYDILNDLRTLLVNRIRNVSMGTKKGVIGSLDMDTEALTLANPKLPSFNSVLVEGGYLKNDDGDFTDSETSFIAIFRAISANIRLFEQQKIDQDSLHMRNKKYCVMLEKTAQKVKNMTNLDLSYKAAKSNSELANNVILMMRLSTAIFTYVPSSGTKHFMKFKQFSHLNNISIDQLNVKIDFSADSFPLSVFEALFSFIYVDKKGSGDKFIQGEKGIKDLQILKESLFGDLLENCPNLKYKCAITPDELPSDKKLVFSKPKGQLVNIDPCVGNAVYFITSRELNGLPLEVLFKENLVFRLPSYAALFMKPSHNMGGIQKMIVFRRETMNPLQLRQEGIQRSAEACQGTFSAIGASEFPKQHVEGLERTLPCPFPLFSSNKNNDFYLSKYKFICVEEVKPGSVAMATSSKYLFVFTYTDLCEMPTMVENLLSNAPNSFFMFIPSFAVRDCFKEMSDIVKRNKERQIGGEEHLRLLNNATAFVAAMQMTLMKKIHAPIPVFMPKYE</sequence>
<accession>A2EEF2</accession>
<evidence type="ECO:0000313" key="1">
    <source>
        <dbReference type="EMBL" id="EAY08958.1"/>
    </source>
</evidence>
<keyword evidence="2" id="KW-1185">Reference proteome</keyword>
<dbReference type="KEGG" id="tva:4766869"/>
<dbReference type="Proteomes" id="UP000001542">
    <property type="component" value="Unassembled WGS sequence"/>
</dbReference>
<organism evidence="1 2">
    <name type="scientific">Trichomonas vaginalis (strain ATCC PRA-98 / G3)</name>
    <dbReference type="NCBI Taxonomy" id="412133"/>
    <lineage>
        <taxon>Eukaryota</taxon>
        <taxon>Metamonada</taxon>
        <taxon>Parabasalia</taxon>
        <taxon>Trichomonadida</taxon>
        <taxon>Trichomonadidae</taxon>
        <taxon>Trichomonas</taxon>
    </lineage>
</organism>
<proteinExistence type="predicted"/>
<reference evidence="1" key="2">
    <citation type="journal article" date="2007" name="Science">
        <title>Draft genome sequence of the sexually transmitted pathogen Trichomonas vaginalis.</title>
        <authorList>
            <person name="Carlton J.M."/>
            <person name="Hirt R.P."/>
            <person name="Silva J.C."/>
            <person name="Delcher A.L."/>
            <person name="Schatz M."/>
            <person name="Zhao Q."/>
            <person name="Wortman J.R."/>
            <person name="Bidwell S.L."/>
            <person name="Alsmark U.C.M."/>
            <person name="Besteiro S."/>
            <person name="Sicheritz-Ponten T."/>
            <person name="Noel C.J."/>
            <person name="Dacks J.B."/>
            <person name="Foster P.G."/>
            <person name="Simillion C."/>
            <person name="Van de Peer Y."/>
            <person name="Miranda-Saavedra D."/>
            <person name="Barton G.J."/>
            <person name="Westrop G.D."/>
            <person name="Mueller S."/>
            <person name="Dessi D."/>
            <person name="Fiori P.L."/>
            <person name="Ren Q."/>
            <person name="Paulsen I."/>
            <person name="Zhang H."/>
            <person name="Bastida-Corcuera F.D."/>
            <person name="Simoes-Barbosa A."/>
            <person name="Brown M.T."/>
            <person name="Hayes R.D."/>
            <person name="Mukherjee M."/>
            <person name="Okumura C.Y."/>
            <person name="Schneider R."/>
            <person name="Smith A.J."/>
            <person name="Vanacova S."/>
            <person name="Villalvazo M."/>
            <person name="Haas B.J."/>
            <person name="Pertea M."/>
            <person name="Feldblyum T.V."/>
            <person name="Utterback T.R."/>
            <person name="Shu C.L."/>
            <person name="Osoegawa K."/>
            <person name="de Jong P.J."/>
            <person name="Hrdy I."/>
            <person name="Horvathova L."/>
            <person name="Zubacova Z."/>
            <person name="Dolezal P."/>
            <person name="Malik S.B."/>
            <person name="Logsdon J.M. Jr."/>
            <person name="Henze K."/>
            <person name="Gupta A."/>
            <person name="Wang C.C."/>
            <person name="Dunne R.L."/>
            <person name="Upcroft J.A."/>
            <person name="Upcroft P."/>
            <person name="White O."/>
            <person name="Salzberg S.L."/>
            <person name="Tang P."/>
            <person name="Chiu C.-H."/>
            <person name="Lee Y.-S."/>
            <person name="Embley T.M."/>
            <person name="Coombs G.H."/>
            <person name="Mottram J.C."/>
            <person name="Tachezy J."/>
            <person name="Fraser-Liggett C.M."/>
            <person name="Johnson P.J."/>
        </authorList>
    </citation>
    <scope>NUCLEOTIDE SEQUENCE [LARGE SCALE GENOMIC DNA]</scope>
    <source>
        <strain evidence="1">G3</strain>
    </source>
</reference>
<dbReference type="VEuPathDB" id="TrichDB:TVAG_486050"/>
<dbReference type="EMBL" id="DS113367">
    <property type="protein sequence ID" value="EAY08958.1"/>
    <property type="molecule type" value="Genomic_DNA"/>
</dbReference>